<protein>
    <submittedName>
        <fullName evidence="2">PHP domain-containing protein</fullName>
    </submittedName>
</protein>
<dbReference type="SMART" id="SM00481">
    <property type="entry name" value="POLIIIAc"/>
    <property type="match status" value="1"/>
</dbReference>
<dbReference type="InterPro" id="IPR004013">
    <property type="entry name" value="PHP_dom"/>
</dbReference>
<dbReference type="InterPro" id="IPR003141">
    <property type="entry name" value="Pol/His_phosphatase_N"/>
</dbReference>
<evidence type="ECO:0000259" key="1">
    <source>
        <dbReference type="SMART" id="SM00481"/>
    </source>
</evidence>
<accession>A0A7T7XNX3</accession>
<dbReference type="SUPFAM" id="SSF89550">
    <property type="entry name" value="PHP domain-like"/>
    <property type="match status" value="1"/>
</dbReference>
<feature type="domain" description="Polymerase/histidinol phosphatase N-terminal" evidence="1">
    <location>
        <begin position="3"/>
        <end position="76"/>
    </location>
</feature>
<proteinExistence type="predicted"/>
<gene>
    <name evidence="2" type="ORF">JFL75_02635</name>
</gene>
<dbReference type="EMBL" id="CP067089">
    <property type="protein sequence ID" value="QQO09825.1"/>
    <property type="molecule type" value="Genomic_DNA"/>
</dbReference>
<reference evidence="2" key="1">
    <citation type="submission" date="2021-01" db="EMBL/GenBank/DDBJ databases">
        <title>Description of Breznakiella homolactica.</title>
        <authorList>
            <person name="Song Y."/>
            <person name="Brune A."/>
        </authorList>
    </citation>
    <scope>NUCLEOTIDE SEQUENCE</scope>
    <source>
        <strain evidence="2">RmG30</strain>
    </source>
</reference>
<sequence length="226" mass="25928">MLMDNHLHTLFSDGHNTLRSMAETAVQLGYRQITFTDHIRRSSSWIETYILEIEQLQKEFSDYLVIDIGAEAKIINPDGEIDFNPQYRDRLKIILAAIHRIPLGNDEYFRTAEITQNNKDRVLTSVESAMLNVMKNPLVDVLAHPFSLGQNQFFSAFFSREFCTRLKSAALSEGKYLEYNTSKYNDCVTESFWQSPGLKVWIGSDSHSVESMISSKNLICRICSVI</sequence>
<dbReference type="KEGG" id="bhc:JFL75_02635"/>
<dbReference type="InterPro" id="IPR050243">
    <property type="entry name" value="PHP_phosphatase"/>
</dbReference>
<keyword evidence="3" id="KW-1185">Reference proteome</keyword>
<organism evidence="2 3">
    <name type="scientific">Breznakiella homolactica</name>
    <dbReference type="NCBI Taxonomy" id="2798577"/>
    <lineage>
        <taxon>Bacteria</taxon>
        <taxon>Pseudomonadati</taxon>
        <taxon>Spirochaetota</taxon>
        <taxon>Spirochaetia</taxon>
        <taxon>Spirochaetales</taxon>
        <taxon>Breznakiellaceae</taxon>
        <taxon>Breznakiella</taxon>
    </lineage>
</organism>
<dbReference type="Pfam" id="PF02811">
    <property type="entry name" value="PHP"/>
    <property type="match status" value="1"/>
</dbReference>
<dbReference type="Gene3D" id="3.20.20.140">
    <property type="entry name" value="Metal-dependent hydrolases"/>
    <property type="match status" value="1"/>
</dbReference>
<dbReference type="PANTHER" id="PTHR36928:SF1">
    <property type="entry name" value="PHOSPHATASE YCDX-RELATED"/>
    <property type="match status" value="1"/>
</dbReference>
<dbReference type="InterPro" id="IPR016195">
    <property type="entry name" value="Pol/histidinol_Pase-like"/>
</dbReference>
<dbReference type="RefSeq" id="WP_215627128.1">
    <property type="nucleotide sequence ID" value="NZ_CP067089.2"/>
</dbReference>
<evidence type="ECO:0000313" key="3">
    <source>
        <dbReference type="Proteomes" id="UP000595917"/>
    </source>
</evidence>
<dbReference type="GO" id="GO:0042578">
    <property type="term" value="F:phosphoric ester hydrolase activity"/>
    <property type="evidence" value="ECO:0007669"/>
    <property type="project" value="TreeGrafter"/>
</dbReference>
<dbReference type="Proteomes" id="UP000595917">
    <property type="component" value="Chromosome"/>
</dbReference>
<name>A0A7T7XNX3_9SPIR</name>
<dbReference type="PANTHER" id="PTHR36928">
    <property type="entry name" value="PHOSPHATASE YCDX-RELATED"/>
    <property type="match status" value="1"/>
</dbReference>
<dbReference type="AlphaFoldDB" id="A0A7T7XNX3"/>
<dbReference type="GO" id="GO:0008270">
    <property type="term" value="F:zinc ion binding"/>
    <property type="evidence" value="ECO:0007669"/>
    <property type="project" value="TreeGrafter"/>
</dbReference>
<dbReference type="GO" id="GO:0005829">
    <property type="term" value="C:cytosol"/>
    <property type="evidence" value="ECO:0007669"/>
    <property type="project" value="TreeGrafter"/>
</dbReference>
<evidence type="ECO:0000313" key="2">
    <source>
        <dbReference type="EMBL" id="QQO09825.1"/>
    </source>
</evidence>